<dbReference type="AlphaFoldDB" id="A0AAQ3L478"/>
<dbReference type="EMBL" id="CP136897">
    <property type="protein sequence ID" value="WOL16562.1"/>
    <property type="molecule type" value="Genomic_DNA"/>
</dbReference>
<dbReference type="SUPFAM" id="SSF49870">
    <property type="entry name" value="Osmotin, thaumatin-like protein"/>
    <property type="match status" value="1"/>
</dbReference>
<gene>
    <name evidence="3" type="ORF">Cni_G25349</name>
</gene>
<name>A0AAQ3L478_9LILI</name>
<keyword evidence="4" id="KW-1185">Reference proteome</keyword>
<dbReference type="InterPro" id="IPR001938">
    <property type="entry name" value="Thaumatin"/>
</dbReference>
<dbReference type="Proteomes" id="UP001327560">
    <property type="component" value="Chromosome 8"/>
</dbReference>
<dbReference type="PRINTS" id="PR00347">
    <property type="entry name" value="THAUMATIN"/>
</dbReference>
<evidence type="ECO:0000256" key="1">
    <source>
        <dbReference type="ARBA" id="ARBA00010607"/>
    </source>
</evidence>
<protein>
    <submittedName>
        <fullName evidence="3">Thaumatin-like protein</fullName>
    </submittedName>
</protein>
<dbReference type="FunFam" id="2.60.110.10:FF:000002">
    <property type="entry name" value="Thaumatin-like protein 1a"/>
    <property type="match status" value="1"/>
</dbReference>
<dbReference type="PANTHER" id="PTHR31048">
    <property type="entry name" value="OS03G0233200 PROTEIN"/>
    <property type="match status" value="1"/>
</dbReference>
<keyword evidence="2" id="KW-1015">Disulfide bond</keyword>
<evidence type="ECO:0000313" key="3">
    <source>
        <dbReference type="EMBL" id="WOL16562.1"/>
    </source>
</evidence>
<dbReference type="InterPro" id="IPR017949">
    <property type="entry name" value="Thaumatin_CS"/>
</dbReference>
<reference evidence="3 4" key="1">
    <citation type="submission" date="2023-10" db="EMBL/GenBank/DDBJ databases">
        <title>Chromosome-scale genome assembly provides insights into flower coloration mechanisms of Canna indica.</title>
        <authorList>
            <person name="Li C."/>
        </authorList>
    </citation>
    <scope>NUCLEOTIDE SEQUENCE [LARGE SCALE GENOMIC DNA]</scope>
    <source>
        <tissue evidence="3">Flower</tissue>
    </source>
</reference>
<dbReference type="InterPro" id="IPR037176">
    <property type="entry name" value="Osmotin/thaumatin-like_sf"/>
</dbReference>
<dbReference type="CDD" id="cd09218">
    <property type="entry name" value="TLP-PA"/>
    <property type="match status" value="1"/>
</dbReference>
<organism evidence="3 4">
    <name type="scientific">Canna indica</name>
    <name type="common">Indian-shot</name>
    <dbReference type="NCBI Taxonomy" id="4628"/>
    <lineage>
        <taxon>Eukaryota</taxon>
        <taxon>Viridiplantae</taxon>
        <taxon>Streptophyta</taxon>
        <taxon>Embryophyta</taxon>
        <taxon>Tracheophyta</taxon>
        <taxon>Spermatophyta</taxon>
        <taxon>Magnoliopsida</taxon>
        <taxon>Liliopsida</taxon>
        <taxon>Zingiberales</taxon>
        <taxon>Cannaceae</taxon>
        <taxon>Canna</taxon>
    </lineage>
</organism>
<sequence length="291" mass="31093">MSPHMMCSADDELPVVTYFSMKCFTVPTATMAMENGAQSYGEEKVEEEVVVVVEKKKKLKKDDSNGIQLILVNNCNYSVWPGVLGSAGHPSPEDGGFHLGVGEEAVFDVPSGWSGRLWGRQGCYFNEQGKGSCNTGDCSGLLQCKGVGGAPPTTVVEMTLGTDRSPLHYYDVSLVDGFNLPVTVAPVGGGVGCGVAGCEVDLNVCCPSKFEVREARNGKVVGCKSACLALKTDKYCCTGEYGSPSSCKPTLFSHLFKAICPRAYSFAYDDSSSLNMCRASRYLITFCPPAR</sequence>
<dbReference type="PROSITE" id="PS51367">
    <property type="entry name" value="THAUMATIN_2"/>
    <property type="match status" value="1"/>
</dbReference>
<proteinExistence type="inferred from homology"/>
<dbReference type="SMART" id="SM00205">
    <property type="entry name" value="THN"/>
    <property type="match status" value="1"/>
</dbReference>
<dbReference type="PROSITE" id="PS00316">
    <property type="entry name" value="THAUMATIN_1"/>
    <property type="match status" value="1"/>
</dbReference>
<accession>A0AAQ3L478</accession>
<comment type="similarity">
    <text evidence="1">Belongs to the thaumatin family.</text>
</comment>
<dbReference type="Pfam" id="PF00314">
    <property type="entry name" value="Thaumatin"/>
    <property type="match status" value="1"/>
</dbReference>
<evidence type="ECO:0000256" key="2">
    <source>
        <dbReference type="ARBA" id="ARBA00023157"/>
    </source>
</evidence>
<dbReference type="Gene3D" id="2.60.110.10">
    <property type="entry name" value="Thaumatin"/>
    <property type="match status" value="1"/>
</dbReference>
<evidence type="ECO:0000313" key="4">
    <source>
        <dbReference type="Proteomes" id="UP001327560"/>
    </source>
</evidence>